<reference evidence="2 3" key="1">
    <citation type="submission" date="2015-03" db="EMBL/GenBank/DDBJ databases">
        <authorList>
            <consortium name="Pathogen Informatics"/>
        </authorList>
    </citation>
    <scope>NUCLEOTIDE SEQUENCE [LARGE SCALE GENOMIC DNA]</scope>
    <source>
        <strain evidence="2 3">Bir 185</strain>
    </source>
</reference>
<organism evidence="2 3">
    <name type="scientific">Mycobacterium tuberculosis</name>
    <dbReference type="NCBI Taxonomy" id="1773"/>
    <lineage>
        <taxon>Bacteria</taxon>
        <taxon>Bacillati</taxon>
        <taxon>Actinomycetota</taxon>
        <taxon>Actinomycetes</taxon>
        <taxon>Mycobacteriales</taxon>
        <taxon>Mycobacteriaceae</taxon>
        <taxon>Mycobacterium</taxon>
        <taxon>Mycobacterium tuberculosis complex</taxon>
    </lineage>
</organism>
<proteinExistence type="predicted"/>
<dbReference type="Proteomes" id="UP000050164">
    <property type="component" value="Unassembled WGS sequence"/>
</dbReference>
<evidence type="ECO:0000313" key="3">
    <source>
        <dbReference type="Proteomes" id="UP000050164"/>
    </source>
</evidence>
<feature type="region of interest" description="Disordered" evidence="1">
    <location>
        <begin position="1"/>
        <end position="51"/>
    </location>
</feature>
<accession>A0A655A5X3</accession>
<protein>
    <submittedName>
        <fullName evidence="2">Uncharacterized protein</fullName>
    </submittedName>
</protein>
<gene>
    <name evidence="2" type="ORF">ERS027659_02343</name>
</gene>
<evidence type="ECO:0000256" key="1">
    <source>
        <dbReference type="SAM" id="MobiDB-lite"/>
    </source>
</evidence>
<dbReference type="EMBL" id="CNFT01000543">
    <property type="protein sequence ID" value="CKR88793.1"/>
    <property type="molecule type" value="Genomic_DNA"/>
</dbReference>
<dbReference type="AlphaFoldDB" id="A0A655A5X3"/>
<evidence type="ECO:0000313" key="2">
    <source>
        <dbReference type="EMBL" id="CKR88793.1"/>
    </source>
</evidence>
<name>A0A655A5X3_MYCTX</name>
<sequence>MDGKGPGATIWPSGVPTKSIPDAGSRASPATVTEPISLVMPTSRSETSGDWLTATSTRSTALPGWMKSLVWTAWMRMSRSNTLLMVSRLPLTAGFWFAVWEI</sequence>
<feature type="compositionally biased region" description="Polar residues" evidence="1">
    <location>
        <begin position="40"/>
        <end position="51"/>
    </location>
</feature>